<dbReference type="OrthoDB" id="6183312at2759"/>
<reference evidence="1 2" key="1">
    <citation type="submission" date="2020-06" db="EMBL/GenBank/DDBJ databases">
        <authorList>
            <person name="Li R."/>
            <person name="Bekaert M."/>
        </authorList>
    </citation>
    <scope>NUCLEOTIDE SEQUENCE [LARGE SCALE GENOMIC DNA]</scope>
    <source>
        <strain evidence="2">wild</strain>
    </source>
</reference>
<organism evidence="1 2">
    <name type="scientific">Mytilus coruscus</name>
    <name type="common">Sea mussel</name>
    <dbReference type="NCBI Taxonomy" id="42192"/>
    <lineage>
        <taxon>Eukaryota</taxon>
        <taxon>Metazoa</taxon>
        <taxon>Spiralia</taxon>
        <taxon>Lophotrochozoa</taxon>
        <taxon>Mollusca</taxon>
        <taxon>Bivalvia</taxon>
        <taxon>Autobranchia</taxon>
        <taxon>Pteriomorphia</taxon>
        <taxon>Mytilida</taxon>
        <taxon>Mytiloidea</taxon>
        <taxon>Mytilidae</taxon>
        <taxon>Mytilinae</taxon>
        <taxon>Mytilus</taxon>
    </lineage>
</organism>
<dbReference type="InterPro" id="IPR010994">
    <property type="entry name" value="RuvA_2-like"/>
</dbReference>
<keyword evidence="2" id="KW-1185">Reference proteome</keyword>
<sequence>MAKPININKANFTQLKAIKKIGETRALAIIAKREEEGLLSLDNLKEITEIPQSLWTALLSENIICLEDPEDADDGQEVLQNTIKSLCHKILSVEKSRDDMAETLQTKIEKIPEQSKAHLEEQRLIFEQQRDIYTKQKEEQIEQMREMIKTQNEEIKDIHEYSKKI</sequence>
<dbReference type="Gene3D" id="1.10.150.320">
    <property type="entry name" value="Photosystem II 12 kDa extrinsic protein"/>
    <property type="match status" value="1"/>
</dbReference>
<dbReference type="Pfam" id="PF12836">
    <property type="entry name" value="HHH_3"/>
    <property type="match status" value="1"/>
</dbReference>
<name>A0A6J8EHU6_MYTCO</name>
<evidence type="ECO:0000313" key="2">
    <source>
        <dbReference type="Proteomes" id="UP000507470"/>
    </source>
</evidence>
<evidence type="ECO:0000313" key="1">
    <source>
        <dbReference type="EMBL" id="CAC5419837.1"/>
    </source>
</evidence>
<dbReference type="SUPFAM" id="SSF47781">
    <property type="entry name" value="RuvA domain 2-like"/>
    <property type="match status" value="1"/>
</dbReference>
<dbReference type="AlphaFoldDB" id="A0A6J8EHU6"/>
<accession>A0A6J8EHU6</accession>
<proteinExistence type="predicted"/>
<protein>
    <submittedName>
        <fullName evidence="1">SSX2IP</fullName>
    </submittedName>
</protein>
<gene>
    <name evidence="1" type="ORF">MCOR_52127</name>
</gene>
<dbReference type="EMBL" id="CACVKT020009053">
    <property type="protein sequence ID" value="CAC5419837.1"/>
    <property type="molecule type" value="Genomic_DNA"/>
</dbReference>
<dbReference type="Proteomes" id="UP000507470">
    <property type="component" value="Unassembled WGS sequence"/>
</dbReference>